<proteinExistence type="predicted"/>
<evidence type="ECO:0000256" key="1">
    <source>
        <dbReference type="SAM" id="MobiDB-lite"/>
    </source>
</evidence>
<keyword evidence="3" id="KW-1185">Reference proteome</keyword>
<accession>A0A7U4JAB4</accession>
<dbReference type="EMBL" id="CP010836">
    <property type="protein sequence ID" value="AJP73141.1"/>
    <property type="molecule type" value="Genomic_DNA"/>
</dbReference>
<dbReference type="OrthoDB" id="7585970at2"/>
<evidence type="ECO:0008006" key="4">
    <source>
        <dbReference type="Google" id="ProtNLM"/>
    </source>
</evidence>
<organism evidence="2 3">
    <name type="scientific">Sphingomonas hengshuiensis</name>
    <dbReference type="NCBI Taxonomy" id="1609977"/>
    <lineage>
        <taxon>Bacteria</taxon>
        <taxon>Pseudomonadati</taxon>
        <taxon>Pseudomonadota</taxon>
        <taxon>Alphaproteobacteria</taxon>
        <taxon>Sphingomonadales</taxon>
        <taxon>Sphingomonadaceae</taxon>
        <taxon>Sphingomonas</taxon>
    </lineage>
</organism>
<feature type="region of interest" description="Disordered" evidence="1">
    <location>
        <begin position="59"/>
        <end position="86"/>
    </location>
</feature>
<gene>
    <name evidence="2" type="ORF">TS85_17095</name>
</gene>
<evidence type="ECO:0000313" key="2">
    <source>
        <dbReference type="EMBL" id="AJP73141.1"/>
    </source>
</evidence>
<evidence type="ECO:0000313" key="3">
    <source>
        <dbReference type="Proteomes" id="UP000032300"/>
    </source>
</evidence>
<feature type="compositionally biased region" description="Basic and acidic residues" evidence="1">
    <location>
        <begin position="65"/>
        <end position="86"/>
    </location>
</feature>
<reference evidence="2 3" key="2">
    <citation type="submission" date="2015-02" db="EMBL/GenBank/DDBJ databases">
        <title>The complete genome of Sphingomonas hengshuiensis sp. WHSC-8 isolated from soil of Hengshui Lake.</title>
        <authorList>
            <person name="Wei S."/>
            <person name="Guo J."/>
            <person name="Su C."/>
            <person name="Wu R."/>
            <person name="Zhang Z."/>
            <person name="Liang K."/>
            <person name="Li H."/>
            <person name="Wang T."/>
            <person name="Liu H."/>
            <person name="Zhang C."/>
            <person name="Li Z."/>
            <person name="Wang Q."/>
            <person name="Meng J."/>
        </authorList>
    </citation>
    <scope>NUCLEOTIDE SEQUENCE [LARGE SCALE GENOMIC DNA]</scope>
    <source>
        <strain evidence="2 3">WHSC-8</strain>
    </source>
</reference>
<dbReference type="AlphaFoldDB" id="A0A7U4JAB4"/>
<dbReference type="RefSeq" id="WP_044333839.1">
    <property type="nucleotide sequence ID" value="NZ_CP010836.1"/>
</dbReference>
<reference evidence="2 3" key="1">
    <citation type="journal article" date="2015" name="Int. J. Syst. Evol. Microbiol.">
        <title>Sphingomonas hengshuiensis sp. nov., isolated from lake wetland.</title>
        <authorList>
            <person name="Wei S."/>
            <person name="Wang T."/>
            <person name="Liu H."/>
            <person name="Zhang C."/>
            <person name="Guo J."/>
            <person name="Wang Q."/>
            <person name="Liang K."/>
            <person name="Zhang Z."/>
        </authorList>
    </citation>
    <scope>NUCLEOTIDE SEQUENCE [LARGE SCALE GENOMIC DNA]</scope>
    <source>
        <strain evidence="2 3">WHSC-8</strain>
    </source>
</reference>
<name>A0A7U4JAB4_9SPHN</name>
<protein>
    <recommendedName>
        <fullName evidence="4">Ner winged helix-turn-helix DNA-binding domain-containing protein</fullName>
    </recommendedName>
</protein>
<dbReference type="KEGG" id="sphi:TS85_17095"/>
<dbReference type="Proteomes" id="UP000032300">
    <property type="component" value="Chromosome"/>
</dbReference>
<sequence length="86" mass="9833">MALTQDEREWRENVKAAIRTRYGSVFRFEDAFDLPRKSASDVLRGRTNKSVSDAFAKVLPPEMARQSDKSDSSNECRAHRQSAEAR</sequence>